<dbReference type="Proteomes" id="UP000244722">
    <property type="component" value="Unassembled WGS sequence"/>
</dbReference>
<accession>A0A2T7A4T5</accession>
<organism evidence="3 4">
    <name type="scientific">Tuber borchii</name>
    <name type="common">White truffle</name>
    <dbReference type="NCBI Taxonomy" id="42251"/>
    <lineage>
        <taxon>Eukaryota</taxon>
        <taxon>Fungi</taxon>
        <taxon>Dikarya</taxon>
        <taxon>Ascomycota</taxon>
        <taxon>Pezizomycotina</taxon>
        <taxon>Pezizomycetes</taxon>
        <taxon>Pezizales</taxon>
        <taxon>Tuberaceae</taxon>
        <taxon>Tuber</taxon>
    </lineage>
</organism>
<protein>
    <submittedName>
        <fullName evidence="3">NADP-dependent oxidoreductase domain-containing protein</fullName>
    </submittedName>
</protein>
<dbReference type="AlphaFoldDB" id="A0A2T7A4T5"/>
<dbReference type="PANTHER" id="PTHR43625">
    <property type="entry name" value="AFLATOXIN B1 ALDEHYDE REDUCTASE"/>
    <property type="match status" value="1"/>
</dbReference>
<feature type="domain" description="NADP-dependent oxidoreductase" evidence="2">
    <location>
        <begin position="13"/>
        <end position="310"/>
    </location>
</feature>
<dbReference type="InterPro" id="IPR050791">
    <property type="entry name" value="Aldo-Keto_reductase"/>
</dbReference>
<evidence type="ECO:0000313" key="3">
    <source>
        <dbReference type="EMBL" id="PUU82752.1"/>
    </source>
</evidence>
<dbReference type="Gene3D" id="3.20.20.100">
    <property type="entry name" value="NADP-dependent oxidoreductase domain"/>
    <property type="match status" value="1"/>
</dbReference>
<dbReference type="InterPro" id="IPR036812">
    <property type="entry name" value="NAD(P)_OxRdtase_dom_sf"/>
</dbReference>
<dbReference type="CDD" id="cd19077">
    <property type="entry name" value="AKR_AKR8A1-2"/>
    <property type="match status" value="1"/>
</dbReference>
<dbReference type="Pfam" id="PF00248">
    <property type="entry name" value="Aldo_ket_red"/>
    <property type="match status" value="1"/>
</dbReference>
<dbReference type="PANTHER" id="PTHR43625:SF78">
    <property type="entry name" value="PYRIDOXAL REDUCTASE-RELATED"/>
    <property type="match status" value="1"/>
</dbReference>
<dbReference type="OrthoDB" id="37537at2759"/>
<reference evidence="3 4" key="1">
    <citation type="submission" date="2017-04" db="EMBL/GenBank/DDBJ databases">
        <title>Draft genome sequence of Tuber borchii Vittad., a whitish edible truffle.</title>
        <authorList>
            <consortium name="DOE Joint Genome Institute"/>
            <person name="Murat C."/>
            <person name="Kuo A."/>
            <person name="Barry K.W."/>
            <person name="Clum A."/>
            <person name="Dockter R.B."/>
            <person name="Fauchery L."/>
            <person name="Iotti M."/>
            <person name="Kohler A."/>
            <person name="Labutti K."/>
            <person name="Lindquist E.A."/>
            <person name="Lipzen A."/>
            <person name="Ohm R.A."/>
            <person name="Wang M."/>
            <person name="Grigoriev I.V."/>
            <person name="Zambonelli A."/>
            <person name="Martin F.M."/>
        </authorList>
    </citation>
    <scope>NUCLEOTIDE SEQUENCE [LARGE SCALE GENOMIC DNA]</scope>
    <source>
        <strain evidence="3 4">Tbo3840</strain>
    </source>
</reference>
<keyword evidence="4" id="KW-1185">Reference proteome</keyword>
<dbReference type="SUPFAM" id="SSF51430">
    <property type="entry name" value="NAD(P)-linked oxidoreductase"/>
    <property type="match status" value="1"/>
</dbReference>
<comment type="caution">
    <text evidence="3">The sequence shown here is derived from an EMBL/GenBank/DDBJ whole genome shotgun (WGS) entry which is preliminary data.</text>
</comment>
<evidence type="ECO:0000313" key="4">
    <source>
        <dbReference type="Proteomes" id="UP000244722"/>
    </source>
</evidence>
<evidence type="ECO:0000259" key="2">
    <source>
        <dbReference type="Pfam" id="PF00248"/>
    </source>
</evidence>
<evidence type="ECO:0000256" key="1">
    <source>
        <dbReference type="ARBA" id="ARBA00023002"/>
    </source>
</evidence>
<keyword evidence="1" id="KW-0560">Oxidoreductase</keyword>
<dbReference type="GO" id="GO:0016491">
    <property type="term" value="F:oxidoreductase activity"/>
    <property type="evidence" value="ECO:0007669"/>
    <property type="project" value="UniProtKB-KW"/>
</dbReference>
<name>A0A2T7A4T5_TUBBO</name>
<proteinExistence type="predicted"/>
<gene>
    <name evidence="3" type="ORF">B9Z19DRAFT_1120338</name>
</gene>
<dbReference type="InterPro" id="IPR023210">
    <property type="entry name" value="NADP_OxRdtase_dom"/>
</dbReference>
<sequence>MITINNTPVGKTGYGLLGFTWRPHLTPDEQAFAAMKKAIEKGAVCWNSAEFYGTPDPTLGLQLLHRYFKKYPEDASKVILSIKGSVDTVTRSPLGSPADVRKSIDNTMRILDGVKKIDIFECARVDPKTPIEETVGALAECVKEGKIGGIGLSETGAATIRRAHAVHPIAAVEIEYSLWATEIRTNGVASVCAELGIPIVAYSPLGKGFLTGEIKSPDDIPEGDSRRHFSRFQPENFKVNMELVNRVESLAKKKGCTPAQLAMEWVRYQSGRDGMPDLLPIPGATTVKRVEENCQEVGLTEEEYRELEEIIGSTQILGGRYNEAAESLLFA</sequence>
<dbReference type="EMBL" id="NESQ01000023">
    <property type="protein sequence ID" value="PUU82752.1"/>
    <property type="molecule type" value="Genomic_DNA"/>
</dbReference>
<dbReference type="STRING" id="42251.A0A2T7A4T5"/>
<dbReference type="GO" id="GO:0005737">
    <property type="term" value="C:cytoplasm"/>
    <property type="evidence" value="ECO:0007669"/>
    <property type="project" value="TreeGrafter"/>
</dbReference>